<accession>A0ABV1TSZ7</accession>
<sequence>MRGLVAPGAAGGAGLGPVFAATVAQAHRGRVEVAGAPGDTRFTVTLPLAAARSRTTGTA</sequence>
<keyword evidence="2" id="KW-1185">Reference proteome</keyword>
<protein>
    <recommendedName>
        <fullName evidence="3">Histidine kinase/HSP90-like ATPase domain-containing protein</fullName>
    </recommendedName>
</protein>
<dbReference type="InterPro" id="IPR036890">
    <property type="entry name" value="HATPase_C_sf"/>
</dbReference>
<dbReference type="Proteomes" id="UP001490365">
    <property type="component" value="Unassembled WGS sequence"/>
</dbReference>
<evidence type="ECO:0000313" key="2">
    <source>
        <dbReference type="Proteomes" id="UP001490365"/>
    </source>
</evidence>
<evidence type="ECO:0000313" key="1">
    <source>
        <dbReference type="EMBL" id="MER6273110.1"/>
    </source>
</evidence>
<dbReference type="Gene3D" id="3.30.565.10">
    <property type="entry name" value="Histidine kinase-like ATPase, C-terminal domain"/>
    <property type="match status" value="1"/>
</dbReference>
<evidence type="ECO:0008006" key="3">
    <source>
        <dbReference type="Google" id="ProtNLM"/>
    </source>
</evidence>
<organism evidence="1 2">
    <name type="scientific">Streptomyces sp. 900105755</name>
    <dbReference type="NCBI Taxonomy" id="3154389"/>
    <lineage>
        <taxon>Bacteria</taxon>
        <taxon>Bacillati</taxon>
        <taxon>Actinomycetota</taxon>
        <taxon>Actinomycetes</taxon>
        <taxon>Kitasatosporales</taxon>
        <taxon>Streptomycetaceae</taxon>
        <taxon>Streptomyces</taxon>
    </lineage>
</organism>
<dbReference type="SUPFAM" id="SSF55874">
    <property type="entry name" value="ATPase domain of HSP90 chaperone/DNA topoisomerase II/histidine kinase"/>
    <property type="match status" value="1"/>
</dbReference>
<gene>
    <name evidence="1" type="ORF">ABT211_38470</name>
</gene>
<reference evidence="1 2" key="1">
    <citation type="submission" date="2024-06" db="EMBL/GenBank/DDBJ databases">
        <title>The Natural Products Discovery Center: Release of the First 8490 Sequenced Strains for Exploring Actinobacteria Biosynthetic Diversity.</title>
        <authorList>
            <person name="Kalkreuter E."/>
            <person name="Kautsar S.A."/>
            <person name="Yang D."/>
            <person name="Bader C.D."/>
            <person name="Teijaro C.N."/>
            <person name="Fluegel L."/>
            <person name="Davis C.M."/>
            <person name="Simpson J.R."/>
            <person name="Lauterbach L."/>
            <person name="Steele A.D."/>
            <person name="Gui C."/>
            <person name="Meng S."/>
            <person name="Li G."/>
            <person name="Viehrig K."/>
            <person name="Ye F."/>
            <person name="Su P."/>
            <person name="Kiefer A.F."/>
            <person name="Nichols A."/>
            <person name="Cepeda A.J."/>
            <person name="Yan W."/>
            <person name="Fan B."/>
            <person name="Jiang Y."/>
            <person name="Adhikari A."/>
            <person name="Zheng C.-J."/>
            <person name="Schuster L."/>
            <person name="Cowan T.M."/>
            <person name="Smanski M.J."/>
            <person name="Chevrette M.G."/>
            <person name="De Carvalho L.P.S."/>
            <person name="Shen B."/>
        </authorList>
    </citation>
    <scope>NUCLEOTIDE SEQUENCE [LARGE SCALE GENOMIC DNA]</scope>
    <source>
        <strain evidence="1 2">NPDC001694</strain>
    </source>
</reference>
<proteinExistence type="predicted"/>
<comment type="caution">
    <text evidence="1">The sequence shown here is derived from an EMBL/GenBank/DDBJ whole genome shotgun (WGS) entry which is preliminary data.</text>
</comment>
<dbReference type="RefSeq" id="WP_351961502.1">
    <property type="nucleotide sequence ID" value="NZ_JBEOZM010000028.1"/>
</dbReference>
<name>A0ABV1TSZ7_9ACTN</name>
<dbReference type="EMBL" id="JBEOZM010000028">
    <property type="protein sequence ID" value="MER6273110.1"/>
    <property type="molecule type" value="Genomic_DNA"/>
</dbReference>